<sequence length="210" mass="23863">MFNLFEMDGPFYRSMQKIADLMIVNFLFILSAVPIITLGAALSALYGVLLNYDTNREDNIFLSYIRALKQNWKQSTVMNLLILLLSGILITNIALYPSYQGGFKLLVISSLVIASVILFLFFILIYPYLAKFHDSMKNASKNVLKIIIDNIFQTLSIALITIAPIGIMLVSAELLLFGLYLFLFIGFSLVGYINSRLLNKIFNKYVRQPY</sequence>
<feature type="transmembrane region" description="Helical" evidence="1">
    <location>
        <begin position="105"/>
        <end position="129"/>
    </location>
</feature>
<evidence type="ECO:0000313" key="3">
    <source>
        <dbReference type="Proteomes" id="UP000198935"/>
    </source>
</evidence>
<feature type="transmembrane region" description="Helical" evidence="1">
    <location>
        <begin position="175"/>
        <end position="194"/>
    </location>
</feature>
<dbReference type="AlphaFoldDB" id="A0A1H3UZ26"/>
<dbReference type="Pfam" id="PF04854">
    <property type="entry name" value="DUF624"/>
    <property type="match status" value="1"/>
</dbReference>
<organism evidence="2 3">
    <name type="scientific">Evansella caseinilytica</name>
    <dbReference type="NCBI Taxonomy" id="1503961"/>
    <lineage>
        <taxon>Bacteria</taxon>
        <taxon>Bacillati</taxon>
        <taxon>Bacillota</taxon>
        <taxon>Bacilli</taxon>
        <taxon>Bacillales</taxon>
        <taxon>Bacillaceae</taxon>
        <taxon>Evansella</taxon>
    </lineage>
</organism>
<feature type="transmembrane region" description="Helical" evidence="1">
    <location>
        <begin position="22"/>
        <end position="49"/>
    </location>
</feature>
<dbReference type="STRING" id="1503961.SAMN05421736_13021"/>
<feature type="transmembrane region" description="Helical" evidence="1">
    <location>
        <begin position="150"/>
        <end position="169"/>
    </location>
</feature>
<dbReference type="InterPro" id="IPR006938">
    <property type="entry name" value="DUF624"/>
</dbReference>
<dbReference type="EMBL" id="FNPI01000030">
    <property type="protein sequence ID" value="SDZ67607.1"/>
    <property type="molecule type" value="Genomic_DNA"/>
</dbReference>
<keyword evidence="1" id="KW-0472">Membrane</keyword>
<keyword evidence="3" id="KW-1185">Reference proteome</keyword>
<keyword evidence="1" id="KW-1133">Transmembrane helix</keyword>
<proteinExistence type="predicted"/>
<reference evidence="3" key="1">
    <citation type="submission" date="2016-10" db="EMBL/GenBank/DDBJ databases">
        <authorList>
            <person name="Varghese N."/>
            <person name="Submissions S."/>
        </authorList>
    </citation>
    <scope>NUCLEOTIDE SEQUENCE [LARGE SCALE GENOMIC DNA]</scope>
    <source>
        <strain evidence="3">SP</strain>
    </source>
</reference>
<protein>
    <submittedName>
        <fullName evidence="2">Uncharacterized membrane protein YesL</fullName>
    </submittedName>
</protein>
<accession>A0A1H3UZ26</accession>
<evidence type="ECO:0000256" key="1">
    <source>
        <dbReference type="SAM" id="Phobius"/>
    </source>
</evidence>
<gene>
    <name evidence="2" type="ORF">SAMN05421736_13021</name>
</gene>
<dbReference type="OrthoDB" id="9814991at2"/>
<keyword evidence="1" id="KW-0812">Transmembrane</keyword>
<dbReference type="Proteomes" id="UP000198935">
    <property type="component" value="Unassembled WGS sequence"/>
</dbReference>
<feature type="transmembrane region" description="Helical" evidence="1">
    <location>
        <begin position="76"/>
        <end position="99"/>
    </location>
</feature>
<evidence type="ECO:0000313" key="2">
    <source>
        <dbReference type="EMBL" id="SDZ67607.1"/>
    </source>
</evidence>
<name>A0A1H3UZ26_9BACI</name>